<evidence type="ECO:0000256" key="3">
    <source>
        <dbReference type="ARBA" id="ARBA00022630"/>
    </source>
</evidence>
<dbReference type="InterPro" id="IPR001709">
    <property type="entry name" value="Flavoprot_Pyr_Nucl_cyt_Rdtase"/>
</dbReference>
<dbReference type="InterPro" id="IPR039261">
    <property type="entry name" value="FNR_nucleotide-bd"/>
</dbReference>
<sequence length="548" mass="59871">MPEVIIIDTRKPQETKTIMLAPEQQLNNECLLGRDERCSIVLDDTLASRTHGKIAFRNGGYYYSDLGSRNGSKVNNVDAQLNQEYLLKPSDTIALGNHLLWIKAIAGEEAPAVPQSMSPAQYMPLATIDTTTLETWTQGTKQVRCVQIIDETIDVKTFTFVCEPPVKFNYQPGQFITLSLNIDGKNVKRSYSISSTPSRPHSIEVTVKRVPAPRDEPSAPPGLVSNWLHDNMKVGSQIEINAPMGKFTNFANPSSRLLLISAGSGITPMMSMSRWICDTISNVDIVFLHSARSPEDIIFRQELEMMTARYPKFKLAITVTRPVPGQPWYGYTGRINETILPAISPDYKDRTVYVCGPNPFMEATKELLAKINFPMENYYEESFGGAKKKKKAAPAASAAPQGDRTSIIQPPPVQPIQPPIQQPPVQQPPAYVAPQVQPTFVTPPAAQPVAPPPQQPAPQQPAPAASSGPMVVLAKSGQEISCDGEEAILDVAEGEGADLPFGCRMGACGACKVKKVSGDVVYDDDVDCEDGFIYTCVARPVNRVVIEA</sequence>
<dbReference type="Pfam" id="PF00111">
    <property type="entry name" value="Fer2"/>
    <property type="match status" value="1"/>
</dbReference>
<evidence type="ECO:0000256" key="1">
    <source>
        <dbReference type="ARBA" id="ARBA00001974"/>
    </source>
</evidence>
<dbReference type="PROSITE" id="PS00197">
    <property type="entry name" value="2FE2S_FER_1"/>
    <property type="match status" value="1"/>
</dbReference>
<evidence type="ECO:0000259" key="13">
    <source>
        <dbReference type="PROSITE" id="PS51384"/>
    </source>
</evidence>
<evidence type="ECO:0000256" key="5">
    <source>
        <dbReference type="ARBA" id="ARBA00022723"/>
    </source>
</evidence>
<dbReference type="SUPFAM" id="SSF54292">
    <property type="entry name" value="2Fe-2S ferredoxin-like"/>
    <property type="match status" value="1"/>
</dbReference>
<dbReference type="GO" id="GO:0051537">
    <property type="term" value="F:2 iron, 2 sulfur cluster binding"/>
    <property type="evidence" value="ECO:0007669"/>
    <property type="project" value="UniProtKB-KW"/>
</dbReference>
<accession>A0A964BRH5</accession>
<feature type="domain" description="FHA" evidence="11">
    <location>
        <begin position="30"/>
        <end position="79"/>
    </location>
</feature>
<comment type="cofactor">
    <cofactor evidence="1">
        <name>FAD</name>
        <dbReference type="ChEBI" id="CHEBI:57692"/>
    </cofactor>
</comment>
<evidence type="ECO:0000256" key="6">
    <source>
        <dbReference type="ARBA" id="ARBA00022827"/>
    </source>
</evidence>
<dbReference type="PROSITE" id="PS50006">
    <property type="entry name" value="FHA_DOMAIN"/>
    <property type="match status" value="1"/>
</dbReference>
<dbReference type="Gene3D" id="3.10.20.30">
    <property type="match status" value="1"/>
</dbReference>
<name>A0A964BRH5_9CYAN</name>
<dbReference type="CDD" id="cd00207">
    <property type="entry name" value="fer2"/>
    <property type="match status" value="1"/>
</dbReference>
<comment type="caution">
    <text evidence="14">The sequence shown here is derived from an EMBL/GenBank/DDBJ whole genome shotgun (WGS) entry which is preliminary data.</text>
</comment>
<dbReference type="CDD" id="cd06215">
    <property type="entry name" value="FNR_iron_sulfur_binding_1"/>
    <property type="match status" value="1"/>
</dbReference>
<feature type="domain" description="FAD-binding FR-type" evidence="13">
    <location>
        <begin position="138"/>
        <end position="250"/>
    </location>
</feature>
<dbReference type="SUPFAM" id="SSF52343">
    <property type="entry name" value="Ferredoxin reductase-like, C-terminal NADP-linked domain"/>
    <property type="match status" value="1"/>
</dbReference>
<dbReference type="CDD" id="cd00060">
    <property type="entry name" value="FHA"/>
    <property type="match status" value="1"/>
</dbReference>
<feature type="compositionally biased region" description="Pro residues" evidence="10">
    <location>
        <begin position="409"/>
        <end position="427"/>
    </location>
</feature>
<keyword evidence="4" id="KW-0001">2Fe-2S</keyword>
<dbReference type="InterPro" id="IPR008333">
    <property type="entry name" value="Cbr1-like_FAD-bd_dom"/>
</dbReference>
<dbReference type="PANTHER" id="PTHR47354:SF6">
    <property type="entry name" value="NADH OXIDOREDUCTASE HCR"/>
    <property type="match status" value="1"/>
</dbReference>
<dbReference type="SUPFAM" id="SSF49879">
    <property type="entry name" value="SMAD/FHA domain"/>
    <property type="match status" value="1"/>
</dbReference>
<evidence type="ECO:0000256" key="8">
    <source>
        <dbReference type="ARBA" id="ARBA00023004"/>
    </source>
</evidence>
<feature type="domain" description="2Fe-2S ferredoxin-type" evidence="12">
    <location>
        <begin position="469"/>
        <end position="548"/>
    </location>
</feature>
<dbReference type="PROSITE" id="PS51085">
    <property type="entry name" value="2FE2S_FER_2"/>
    <property type="match status" value="1"/>
</dbReference>
<dbReference type="PROSITE" id="PS51384">
    <property type="entry name" value="FAD_FR"/>
    <property type="match status" value="1"/>
</dbReference>
<keyword evidence="15" id="KW-1185">Reference proteome</keyword>
<dbReference type="InterPro" id="IPR050415">
    <property type="entry name" value="MRET"/>
</dbReference>
<evidence type="ECO:0000256" key="4">
    <source>
        <dbReference type="ARBA" id="ARBA00022714"/>
    </source>
</evidence>
<dbReference type="Gene3D" id="2.40.30.10">
    <property type="entry name" value="Translation factors"/>
    <property type="match status" value="1"/>
</dbReference>
<reference evidence="14" key="1">
    <citation type="journal article" date="2021" name="Antonie Van Leeuwenhoek">
        <title>Draft genome and description of Waterburya agarophytonicola gen. nov. sp. nov. (Pleurocapsales, Cyanobacteria): a seaweed symbiont.</title>
        <authorList>
            <person name="Bonthond G."/>
            <person name="Shalygin S."/>
            <person name="Bayer T."/>
            <person name="Weinberger F."/>
        </authorList>
    </citation>
    <scope>NUCLEOTIDE SEQUENCE</scope>
    <source>
        <strain evidence="14">KI4</strain>
    </source>
</reference>
<dbReference type="InterPro" id="IPR001433">
    <property type="entry name" value="OxRdtase_FAD/NAD-bd"/>
</dbReference>
<feature type="region of interest" description="Disordered" evidence="10">
    <location>
        <begin position="391"/>
        <end position="430"/>
    </location>
</feature>
<keyword evidence="8" id="KW-0408">Iron</keyword>
<keyword evidence="5" id="KW-0479">Metal-binding</keyword>
<evidence type="ECO:0000256" key="10">
    <source>
        <dbReference type="SAM" id="MobiDB-lite"/>
    </source>
</evidence>
<dbReference type="SMART" id="SM00240">
    <property type="entry name" value="FHA"/>
    <property type="match status" value="1"/>
</dbReference>
<dbReference type="InterPro" id="IPR017927">
    <property type="entry name" value="FAD-bd_FR_type"/>
</dbReference>
<dbReference type="InterPro" id="IPR012675">
    <property type="entry name" value="Beta-grasp_dom_sf"/>
</dbReference>
<dbReference type="PRINTS" id="PR00406">
    <property type="entry name" value="CYTB5RDTASE"/>
</dbReference>
<dbReference type="InterPro" id="IPR017938">
    <property type="entry name" value="Riboflavin_synthase-like_b-brl"/>
</dbReference>
<dbReference type="Gene3D" id="2.60.200.20">
    <property type="match status" value="1"/>
</dbReference>
<evidence type="ECO:0000256" key="7">
    <source>
        <dbReference type="ARBA" id="ARBA00023002"/>
    </source>
</evidence>
<dbReference type="InterPro" id="IPR036010">
    <property type="entry name" value="2Fe-2S_ferredoxin-like_sf"/>
</dbReference>
<dbReference type="Pfam" id="PF00498">
    <property type="entry name" value="FHA"/>
    <property type="match status" value="1"/>
</dbReference>
<evidence type="ECO:0000259" key="11">
    <source>
        <dbReference type="PROSITE" id="PS50006"/>
    </source>
</evidence>
<dbReference type="RefSeq" id="WP_229640461.1">
    <property type="nucleotide sequence ID" value="NZ_JADWDC010000021.1"/>
</dbReference>
<dbReference type="GO" id="GO:0016491">
    <property type="term" value="F:oxidoreductase activity"/>
    <property type="evidence" value="ECO:0007669"/>
    <property type="project" value="UniProtKB-KW"/>
</dbReference>
<evidence type="ECO:0000313" key="15">
    <source>
        <dbReference type="Proteomes" id="UP000729733"/>
    </source>
</evidence>
<dbReference type="Pfam" id="PF00970">
    <property type="entry name" value="FAD_binding_6"/>
    <property type="match status" value="1"/>
</dbReference>
<dbReference type="Proteomes" id="UP000729733">
    <property type="component" value="Unassembled WGS sequence"/>
</dbReference>
<dbReference type="AlphaFoldDB" id="A0A964BRH5"/>
<dbReference type="GO" id="GO:0046872">
    <property type="term" value="F:metal ion binding"/>
    <property type="evidence" value="ECO:0007669"/>
    <property type="project" value="UniProtKB-KW"/>
</dbReference>
<dbReference type="Pfam" id="PF00175">
    <property type="entry name" value="NAD_binding_1"/>
    <property type="match status" value="1"/>
</dbReference>
<dbReference type="InterPro" id="IPR008984">
    <property type="entry name" value="SMAD_FHA_dom_sf"/>
</dbReference>
<keyword evidence="7" id="KW-0560">Oxidoreductase</keyword>
<dbReference type="InterPro" id="IPR006058">
    <property type="entry name" value="2Fe2S_fd_BS"/>
</dbReference>
<feature type="compositionally biased region" description="Pro residues" evidence="10">
    <location>
        <begin position="445"/>
        <end position="461"/>
    </location>
</feature>
<evidence type="ECO:0000313" key="14">
    <source>
        <dbReference type="EMBL" id="MCC0177397.1"/>
    </source>
</evidence>
<keyword evidence="6" id="KW-0274">FAD</keyword>
<keyword evidence="9" id="KW-0411">Iron-sulfur</keyword>
<feature type="region of interest" description="Disordered" evidence="10">
    <location>
        <begin position="442"/>
        <end position="467"/>
    </location>
</feature>
<dbReference type="Gene3D" id="3.40.50.80">
    <property type="entry name" value="Nucleotide-binding domain of ferredoxin-NADP reductase (FNR) module"/>
    <property type="match status" value="1"/>
</dbReference>
<dbReference type="InterPro" id="IPR000253">
    <property type="entry name" value="FHA_dom"/>
</dbReference>
<dbReference type="PRINTS" id="PR00371">
    <property type="entry name" value="FPNCR"/>
</dbReference>
<gene>
    <name evidence="14" type="ORF">I4641_10455</name>
</gene>
<proteinExistence type="predicted"/>
<evidence type="ECO:0000256" key="9">
    <source>
        <dbReference type="ARBA" id="ARBA00023014"/>
    </source>
</evidence>
<evidence type="ECO:0000259" key="12">
    <source>
        <dbReference type="PROSITE" id="PS51085"/>
    </source>
</evidence>
<keyword evidence="3" id="KW-0285">Flavoprotein</keyword>
<dbReference type="SUPFAM" id="SSF63380">
    <property type="entry name" value="Riboflavin synthase domain-like"/>
    <property type="match status" value="1"/>
</dbReference>
<dbReference type="InterPro" id="IPR001041">
    <property type="entry name" value="2Fe-2S_ferredoxin-type"/>
</dbReference>
<dbReference type="PANTHER" id="PTHR47354">
    <property type="entry name" value="NADH OXIDOREDUCTASE HCR"/>
    <property type="match status" value="1"/>
</dbReference>
<protein>
    <recommendedName>
        <fullName evidence="2">Ferredoxin--NADP reductase</fullName>
    </recommendedName>
</protein>
<organism evidence="14 15">
    <name type="scientific">Waterburya agarophytonicola KI4</name>
    <dbReference type="NCBI Taxonomy" id="2874699"/>
    <lineage>
        <taxon>Bacteria</taxon>
        <taxon>Bacillati</taxon>
        <taxon>Cyanobacteriota</taxon>
        <taxon>Cyanophyceae</taxon>
        <taxon>Pleurocapsales</taxon>
        <taxon>Hyellaceae</taxon>
        <taxon>Waterburya</taxon>
        <taxon>Waterburya agarophytonicola</taxon>
    </lineage>
</organism>
<dbReference type="EMBL" id="JADWDC010000021">
    <property type="protein sequence ID" value="MCC0177397.1"/>
    <property type="molecule type" value="Genomic_DNA"/>
</dbReference>
<evidence type="ECO:0000256" key="2">
    <source>
        <dbReference type="ARBA" id="ARBA00013903"/>
    </source>
</evidence>